<dbReference type="InterPro" id="IPR031804">
    <property type="entry name" value="DUF4743"/>
</dbReference>
<name>A0A9Q5N7W8_SANBA</name>
<keyword evidence="3" id="KW-1185">Reference proteome</keyword>
<sequence>MSKSQTASLLPIIERCDNFRVSENIQNLALFCLSDSPDSIAAPVGLLWPEVVQALQEDNLLAEKEGRHPSWTFLTSQSLGQITHVYFSPHLTTRESRSAAFAQTCIRWRDSGIFAETVAGNKWRNELYPIYKYPFYGLSKENVACTIERAASSLFGIVTYGVHMTVFQRPDPSAGGDREWMIWVPTRAKTKPTWPGLLDNTVAGGIPEGMPPFEALVKESMEEASLAEDVVRSHAHSVGAISYFFQKGRWLQPEVEYVYDLEIPPTATGAELEEFNPKPLDDEVEAFEFLPLSEVVLRMHKGLFKPNCALALIDFMIRHGHITPETEPNYLEIITRLHGRFDYALWNR</sequence>
<dbReference type="PANTHER" id="PTHR13622:SF8">
    <property type="entry name" value="THIAMIN PYROPHOSPHOKINASE 1"/>
    <property type="match status" value="1"/>
</dbReference>
<dbReference type="CDD" id="cd03676">
    <property type="entry name" value="NUDIX_Tnr3_like"/>
    <property type="match status" value="1"/>
</dbReference>
<dbReference type="EMBL" id="LNZH02000193">
    <property type="protein sequence ID" value="OCB87301.1"/>
    <property type="molecule type" value="Genomic_DNA"/>
</dbReference>
<dbReference type="PROSITE" id="PS51462">
    <property type="entry name" value="NUDIX"/>
    <property type="match status" value="1"/>
</dbReference>
<protein>
    <recommendedName>
        <fullName evidence="1">Nudix hydrolase domain-containing protein</fullName>
    </recommendedName>
</protein>
<dbReference type="InterPro" id="IPR000086">
    <property type="entry name" value="NUDIX_hydrolase_dom"/>
</dbReference>
<evidence type="ECO:0000313" key="3">
    <source>
        <dbReference type="Proteomes" id="UP000757232"/>
    </source>
</evidence>
<proteinExistence type="predicted"/>
<dbReference type="FunFam" id="3.90.79.10:FF:000019">
    <property type="entry name" value="Thiamin pyrophosphokinase, putative"/>
    <property type="match status" value="1"/>
</dbReference>
<dbReference type="Gene3D" id="3.90.79.10">
    <property type="entry name" value="Nucleoside Triphosphate Pyrophosphohydrolase"/>
    <property type="match status" value="1"/>
</dbReference>
<dbReference type="InterPro" id="IPR015797">
    <property type="entry name" value="NUDIX_hydrolase-like_dom_sf"/>
</dbReference>
<reference evidence="2" key="1">
    <citation type="submission" date="2016-06" db="EMBL/GenBank/DDBJ databases">
        <title>Draft Genome sequence of the fungus Inonotus baumii.</title>
        <authorList>
            <person name="Zhu H."/>
            <person name="Lin W."/>
        </authorList>
    </citation>
    <scope>NUCLEOTIDE SEQUENCE</scope>
    <source>
        <strain evidence="2">821</strain>
    </source>
</reference>
<comment type="caution">
    <text evidence="2">The sequence shown here is derived from an EMBL/GenBank/DDBJ whole genome shotgun (WGS) entry which is preliminary data.</text>
</comment>
<dbReference type="SUPFAM" id="SSF55811">
    <property type="entry name" value="Nudix"/>
    <property type="match status" value="1"/>
</dbReference>
<dbReference type="Pfam" id="PF15916">
    <property type="entry name" value="DUF4743"/>
    <property type="match status" value="1"/>
</dbReference>
<feature type="domain" description="Nudix hydrolase" evidence="1">
    <location>
        <begin position="157"/>
        <end position="312"/>
    </location>
</feature>
<evidence type="ECO:0000313" key="2">
    <source>
        <dbReference type="EMBL" id="OCB87301.1"/>
    </source>
</evidence>
<dbReference type="GO" id="GO:0044715">
    <property type="term" value="F:8-oxo-dGDP phosphatase activity"/>
    <property type="evidence" value="ECO:0007669"/>
    <property type="project" value="TreeGrafter"/>
</dbReference>
<dbReference type="Proteomes" id="UP000757232">
    <property type="component" value="Unassembled WGS sequence"/>
</dbReference>
<evidence type="ECO:0000259" key="1">
    <source>
        <dbReference type="PROSITE" id="PS51462"/>
    </source>
</evidence>
<gene>
    <name evidence="2" type="ORF">A7U60_g5630</name>
</gene>
<dbReference type="OrthoDB" id="10261522at2759"/>
<organism evidence="2 3">
    <name type="scientific">Sanghuangporus baumii</name>
    <name type="common">Phellinus baumii</name>
    <dbReference type="NCBI Taxonomy" id="108892"/>
    <lineage>
        <taxon>Eukaryota</taxon>
        <taxon>Fungi</taxon>
        <taxon>Dikarya</taxon>
        <taxon>Basidiomycota</taxon>
        <taxon>Agaricomycotina</taxon>
        <taxon>Agaricomycetes</taxon>
        <taxon>Hymenochaetales</taxon>
        <taxon>Hymenochaetaceae</taxon>
        <taxon>Sanghuangporus</taxon>
    </lineage>
</organism>
<accession>A0A9Q5N7W8</accession>
<dbReference type="AlphaFoldDB" id="A0A9Q5N7W8"/>
<dbReference type="Pfam" id="PF00293">
    <property type="entry name" value="NUDIX"/>
    <property type="match status" value="1"/>
</dbReference>
<dbReference type="PANTHER" id="PTHR13622">
    <property type="entry name" value="THIAMIN PYROPHOSPHOKINASE"/>
    <property type="match status" value="1"/>
</dbReference>